<feature type="domain" description="Integrase catalytic" evidence="1">
    <location>
        <begin position="1"/>
        <end position="96"/>
    </location>
</feature>
<evidence type="ECO:0000313" key="2">
    <source>
        <dbReference type="EMBL" id="MBD7970450.1"/>
    </source>
</evidence>
<dbReference type="InterPro" id="IPR012337">
    <property type="entry name" value="RNaseH-like_sf"/>
</dbReference>
<dbReference type="InterPro" id="IPR001584">
    <property type="entry name" value="Integrase_cat-core"/>
</dbReference>
<dbReference type="Pfam" id="PF13333">
    <property type="entry name" value="rve_2"/>
    <property type="match status" value="1"/>
</dbReference>
<name>A0ABR8T3W1_9BACL</name>
<keyword evidence="3" id="KW-1185">Reference proteome</keyword>
<organism evidence="2 3">
    <name type="scientific">Paenibacillus gallinarum</name>
    <dbReference type="NCBI Taxonomy" id="2762232"/>
    <lineage>
        <taxon>Bacteria</taxon>
        <taxon>Bacillati</taxon>
        <taxon>Bacillota</taxon>
        <taxon>Bacilli</taxon>
        <taxon>Bacillales</taxon>
        <taxon>Paenibacillaceae</taxon>
        <taxon>Paenibacillus</taxon>
    </lineage>
</organism>
<gene>
    <name evidence="2" type="ORF">H9647_20490</name>
</gene>
<dbReference type="EMBL" id="JACSQL010000012">
    <property type="protein sequence ID" value="MBD7970450.1"/>
    <property type="molecule type" value="Genomic_DNA"/>
</dbReference>
<dbReference type="SUPFAM" id="SSF53098">
    <property type="entry name" value="Ribonuclease H-like"/>
    <property type="match status" value="1"/>
</dbReference>
<dbReference type="Gene3D" id="3.30.420.10">
    <property type="entry name" value="Ribonuclease H-like superfamily/Ribonuclease H"/>
    <property type="match status" value="1"/>
</dbReference>
<dbReference type="Proteomes" id="UP000608071">
    <property type="component" value="Unassembled WGS sequence"/>
</dbReference>
<accession>A0ABR8T3W1</accession>
<dbReference type="InterPro" id="IPR036397">
    <property type="entry name" value="RNaseH_sf"/>
</dbReference>
<dbReference type="PANTHER" id="PTHR46889:SF4">
    <property type="entry name" value="TRANSPOSASE INSO FOR INSERTION SEQUENCE ELEMENT IS911B-RELATED"/>
    <property type="match status" value="1"/>
</dbReference>
<evidence type="ECO:0000313" key="3">
    <source>
        <dbReference type="Proteomes" id="UP000608071"/>
    </source>
</evidence>
<dbReference type="PANTHER" id="PTHR46889">
    <property type="entry name" value="TRANSPOSASE INSF FOR INSERTION SEQUENCE IS3B-RELATED"/>
    <property type="match status" value="1"/>
</dbReference>
<dbReference type="InterPro" id="IPR050900">
    <property type="entry name" value="Transposase_IS3/IS150/IS904"/>
</dbReference>
<dbReference type="PROSITE" id="PS50994">
    <property type="entry name" value="INTEGRASE"/>
    <property type="match status" value="1"/>
</dbReference>
<reference evidence="2 3" key="1">
    <citation type="submission" date="2020-08" db="EMBL/GenBank/DDBJ databases">
        <title>A Genomic Blueprint of the Chicken Gut Microbiome.</title>
        <authorList>
            <person name="Gilroy R."/>
            <person name="Ravi A."/>
            <person name="Getino M."/>
            <person name="Pursley I."/>
            <person name="Horton D.L."/>
            <person name="Alikhan N.-F."/>
            <person name="Baker D."/>
            <person name="Gharbi K."/>
            <person name="Hall N."/>
            <person name="Watson M."/>
            <person name="Adriaenssens E.M."/>
            <person name="Foster-Nyarko E."/>
            <person name="Jarju S."/>
            <person name="Secka A."/>
            <person name="Antonio M."/>
            <person name="Oren A."/>
            <person name="Chaudhuri R."/>
            <person name="La Ragione R.M."/>
            <person name="Hildebrand F."/>
            <person name="Pallen M.J."/>
        </authorList>
    </citation>
    <scope>NUCLEOTIDE SEQUENCE [LARGE SCALE GENOMIC DNA]</scope>
    <source>
        <strain evidence="2 3">Sa2BVA9</strain>
    </source>
</reference>
<evidence type="ECO:0000259" key="1">
    <source>
        <dbReference type="PROSITE" id="PS50994"/>
    </source>
</evidence>
<comment type="caution">
    <text evidence="2">The sequence shown here is derived from an EMBL/GenBank/DDBJ whole genome shotgun (WGS) entry which is preliminary data.</text>
</comment>
<proteinExistence type="predicted"/>
<sequence>MASYECGSEFKNRLIDETLTTFQIGHSLRLKGCPYDNAVAEATYKVMKTEFVNQMNFQSLHFLELELYDYVNWFNKHRIYGTLGYVTPIQYKNKSGIL</sequence>
<protein>
    <submittedName>
        <fullName evidence="2">IS3 family transposase</fullName>
    </submittedName>
</protein>